<protein>
    <recommendedName>
        <fullName evidence="9">Protein LEG1 homolog</fullName>
    </recommendedName>
</protein>
<dbReference type="PANTHER" id="PTHR18820:SF1">
    <property type="entry name" value="PROTEIN LEG1 HOMOLOG"/>
    <property type="match status" value="1"/>
</dbReference>
<dbReference type="STRING" id="32473.ENSXCOP00000010137"/>
<evidence type="ECO:0000256" key="6">
    <source>
        <dbReference type="SAM" id="SignalP"/>
    </source>
</evidence>
<dbReference type="Proteomes" id="UP000261380">
    <property type="component" value="Unplaced"/>
</dbReference>
<dbReference type="InterPro" id="IPR008499">
    <property type="entry name" value="Leg1"/>
</dbReference>
<comment type="subcellular location">
    <subcellularLocation>
        <location evidence="1">Secreted</location>
    </subcellularLocation>
</comment>
<dbReference type="Pfam" id="PF05612">
    <property type="entry name" value="Leg1"/>
    <property type="match status" value="1"/>
</dbReference>
<evidence type="ECO:0000256" key="4">
    <source>
        <dbReference type="ARBA" id="ARBA00022729"/>
    </source>
</evidence>
<dbReference type="Ensembl" id="ENSXCOT00000010256.1">
    <property type="protein sequence ID" value="ENSXCOP00000010137.1"/>
    <property type="gene ID" value="ENSXCOG00000007684.1"/>
</dbReference>
<dbReference type="PANTHER" id="PTHR18820">
    <property type="entry name" value="LEG1"/>
    <property type="match status" value="1"/>
</dbReference>
<dbReference type="AlphaFoldDB" id="A0A3B5LH03"/>
<evidence type="ECO:0000256" key="2">
    <source>
        <dbReference type="ARBA" id="ARBA00009122"/>
    </source>
</evidence>
<organism evidence="7 8">
    <name type="scientific">Xiphophorus couchianus</name>
    <name type="common">Monterrey platyfish</name>
    <dbReference type="NCBI Taxonomy" id="32473"/>
    <lineage>
        <taxon>Eukaryota</taxon>
        <taxon>Metazoa</taxon>
        <taxon>Chordata</taxon>
        <taxon>Craniata</taxon>
        <taxon>Vertebrata</taxon>
        <taxon>Euteleostomi</taxon>
        <taxon>Actinopterygii</taxon>
        <taxon>Neopterygii</taxon>
        <taxon>Teleostei</taxon>
        <taxon>Neoteleostei</taxon>
        <taxon>Acanthomorphata</taxon>
        <taxon>Ovalentaria</taxon>
        <taxon>Atherinomorphae</taxon>
        <taxon>Cyprinodontiformes</taxon>
        <taxon>Poeciliidae</taxon>
        <taxon>Poeciliinae</taxon>
        <taxon>Xiphophorus</taxon>
    </lineage>
</organism>
<evidence type="ECO:0000256" key="1">
    <source>
        <dbReference type="ARBA" id="ARBA00004613"/>
    </source>
</evidence>
<proteinExistence type="inferred from homology"/>
<evidence type="ECO:0000313" key="7">
    <source>
        <dbReference type="Ensembl" id="ENSXCOP00000010137.1"/>
    </source>
</evidence>
<keyword evidence="5" id="KW-0325">Glycoprotein</keyword>
<keyword evidence="8" id="KW-1185">Reference proteome</keyword>
<evidence type="ECO:0008006" key="9">
    <source>
        <dbReference type="Google" id="ProtNLM"/>
    </source>
</evidence>
<keyword evidence="3" id="KW-0964">Secreted</keyword>
<dbReference type="GeneTree" id="ENSGT00390000004904"/>
<dbReference type="GO" id="GO:0005615">
    <property type="term" value="C:extracellular space"/>
    <property type="evidence" value="ECO:0007669"/>
    <property type="project" value="TreeGrafter"/>
</dbReference>
<sequence>GSETIMLRFAALGLLLASAVTLSSSVVVLENGQPNLWSQTASQVTELPTQDGILTPNPWNYLNRQSLYRLMIAGTDPYLTYMGTTQTENPFWGLALQLGWMQTSGRLADPSGSTTCGLQTGDAMCISPESFWGCMNYFTSTLPFLSAAQQGFLGENIQLQVPAGVEGFCTTYTECSASYSNAMTKWDAFFQALKPTSESTLPDNEKKDSILGLYWTAQMATTYSSSTCSVKKSHYSAEEQSFADSWLDSAEYVAAAHFHSNLEKSVLFLNPLPSRILRAGDASPNIADLTEEENYSLTIFSWMKNINTILGGSMVRMWKGAMCSVTTREKGKELLEQLLTNPSFPTATFLSFITEMTTAC</sequence>
<evidence type="ECO:0000256" key="5">
    <source>
        <dbReference type="ARBA" id="ARBA00023180"/>
    </source>
</evidence>
<comment type="similarity">
    <text evidence="2">Belongs to the LEG1 family.</text>
</comment>
<reference evidence="7" key="1">
    <citation type="submission" date="2025-08" db="UniProtKB">
        <authorList>
            <consortium name="Ensembl"/>
        </authorList>
    </citation>
    <scope>IDENTIFICATION</scope>
</reference>
<accession>A0A3B5LH03</accession>
<name>A0A3B5LH03_9TELE</name>
<evidence type="ECO:0000256" key="3">
    <source>
        <dbReference type="ARBA" id="ARBA00022525"/>
    </source>
</evidence>
<feature type="chain" id="PRO_5017365125" description="Protein LEG1 homolog" evidence="6">
    <location>
        <begin position="26"/>
        <end position="360"/>
    </location>
</feature>
<reference evidence="7" key="2">
    <citation type="submission" date="2025-09" db="UniProtKB">
        <authorList>
            <consortium name="Ensembl"/>
        </authorList>
    </citation>
    <scope>IDENTIFICATION</scope>
</reference>
<evidence type="ECO:0000313" key="8">
    <source>
        <dbReference type="Proteomes" id="UP000261380"/>
    </source>
</evidence>
<keyword evidence="4 6" id="KW-0732">Signal</keyword>
<feature type="signal peptide" evidence="6">
    <location>
        <begin position="1"/>
        <end position="25"/>
    </location>
</feature>